<dbReference type="Proteomes" id="UP000231019">
    <property type="component" value="Unassembled WGS sequence"/>
</dbReference>
<feature type="coiled-coil region" evidence="1">
    <location>
        <begin position="333"/>
        <end position="360"/>
    </location>
</feature>
<evidence type="ECO:0000313" key="2">
    <source>
        <dbReference type="EMBL" id="PIW14744.1"/>
    </source>
</evidence>
<comment type="caution">
    <text evidence="2">The sequence shown here is derived from an EMBL/GenBank/DDBJ whole genome shotgun (WGS) entry which is preliminary data.</text>
</comment>
<keyword evidence="1" id="KW-0175">Coiled coil</keyword>
<dbReference type="EMBL" id="PFFQ01000056">
    <property type="protein sequence ID" value="PIW14744.1"/>
    <property type="molecule type" value="Genomic_DNA"/>
</dbReference>
<reference evidence="2 3" key="1">
    <citation type="submission" date="2017-09" db="EMBL/GenBank/DDBJ databases">
        <title>Depth-based differentiation of microbial function through sediment-hosted aquifers and enrichment of novel symbionts in the deep terrestrial subsurface.</title>
        <authorList>
            <person name="Probst A.J."/>
            <person name="Ladd B."/>
            <person name="Jarett J.K."/>
            <person name="Geller-Mcgrath D.E."/>
            <person name="Sieber C.M."/>
            <person name="Emerson J.B."/>
            <person name="Anantharaman K."/>
            <person name="Thomas B.C."/>
            <person name="Malmstrom R."/>
            <person name="Stieglmeier M."/>
            <person name="Klingl A."/>
            <person name="Woyke T."/>
            <person name="Ryan C.M."/>
            <person name="Banfield J.F."/>
        </authorList>
    </citation>
    <scope>NUCLEOTIDE SEQUENCE [LARGE SCALE GENOMIC DNA]</scope>
    <source>
        <strain evidence="2">CG17_big_fil_post_rev_8_21_14_2_50_48_46</strain>
    </source>
</reference>
<accession>A0A2M7FZC1</accession>
<protein>
    <submittedName>
        <fullName evidence="2">Uncharacterized protein</fullName>
    </submittedName>
</protein>
<proteinExistence type="predicted"/>
<evidence type="ECO:0000313" key="3">
    <source>
        <dbReference type="Proteomes" id="UP000231019"/>
    </source>
</evidence>
<sequence length="528" mass="60856">MKTEFSEQEQRDIRQAKAMLRHFWQQSKLKPAQILEALAERGLMVKNSTLSTWLSLKEGNTIRPKQEAVMPLLEIFLPQKSQPHRQELWVELSGLLGFQEKAISSEEIRNRLSEQMDETLKQTLHENQVDLEVHLKALEVLWEEIEPAILEYDKGFPVIRVEKDNLSLLRKLAGHDKQVQKSFESAGGYEIPLSRVQSLHALAEIINLLNEGSRVLHAMIERNLVDEGYLTLQLSRVEEMVSYIWEISDRLLNNNLLCKTVPQLKKALIRVMSITGGIRFLLHNQTEQSSEILLEKTLASKNSASEAELKCAVAVFMGILARQGLQQKDQTKLSSALNRFEKAQATLKRYLEKIESEQESFYYKKELANLCYDIAALLLWRIETREIKLDQVQKILETAAQSYQEVLELPNLFVLGLTEQRALHIRAFYMISSCWTCSLPQKGIREINQLCTGETLNERFWFVQIAKTIAWSVLWYRFERDEGKTQYKASAEQELKRAMLVPGFEKATGQETQTDWVLSQAFAQVAVS</sequence>
<gene>
    <name evidence="2" type="ORF">COW36_20280</name>
</gene>
<organism evidence="2 3">
    <name type="scientific">bacterium (Candidatus Blackallbacteria) CG17_big_fil_post_rev_8_21_14_2_50_48_46</name>
    <dbReference type="NCBI Taxonomy" id="2014261"/>
    <lineage>
        <taxon>Bacteria</taxon>
        <taxon>Candidatus Blackallbacteria</taxon>
    </lineage>
</organism>
<name>A0A2M7FZC1_9BACT</name>
<evidence type="ECO:0000256" key="1">
    <source>
        <dbReference type="SAM" id="Coils"/>
    </source>
</evidence>
<dbReference type="AlphaFoldDB" id="A0A2M7FZC1"/>